<dbReference type="KEGG" id="trg:TRUGW13939_01470"/>
<reference evidence="8" key="1">
    <citation type="submission" date="2020-06" db="EMBL/GenBank/DDBJ databases">
        <title>A chromosome-scale genome assembly of Talaromyces rugulosus W13939.</title>
        <authorList>
            <person name="Wang B."/>
            <person name="Guo L."/>
            <person name="Ye K."/>
            <person name="Wang L."/>
        </authorList>
    </citation>
    <scope>NUCLEOTIDE SEQUENCE [LARGE SCALE GENOMIC DNA]</scope>
    <source>
        <strain evidence="8">W13939</strain>
    </source>
</reference>
<evidence type="ECO:0000256" key="2">
    <source>
        <dbReference type="ARBA" id="ARBA00022630"/>
    </source>
</evidence>
<feature type="domain" description="FAD-binding" evidence="6">
    <location>
        <begin position="327"/>
        <end position="365"/>
    </location>
</feature>
<evidence type="ECO:0000256" key="3">
    <source>
        <dbReference type="ARBA" id="ARBA00022827"/>
    </source>
</evidence>
<dbReference type="PANTHER" id="PTHR47178:SF5">
    <property type="entry name" value="FAD-BINDING DOMAIN-CONTAINING PROTEIN"/>
    <property type="match status" value="1"/>
</dbReference>
<dbReference type="Pfam" id="PF01494">
    <property type="entry name" value="FAD_binding_3"/>
    <property type="match status" value="1"/>
</dbReference>
<gene>
    <name evidence="7" type="ORF">TRUGW13939_01470</name>
</gene>
<name>A0A7H8QKJ8_TALRU</name>
<accession>A0A7H8QKJ8</accession>
<organism evidence="7 8">
    <name type="scientific">Talaromyces rugulosus</name>
    <name type="common">Penicillium rugulosum</name>
    <dbReference type="NCBI Taxonomy" id="121627"/>
    <lineage>
        <taxon>Eukaryota</taxon>
        <taxon>Fungi</taxon>
        <taxon>Dikarya</taxon>
        <taxon>Ascomycota</taxon>
        <taxon>Pezizomycotina</taxon>
        <taxon>Eurotiomycetes</taxon>
        <taxon>Eurotiomycetidae</taxon>
        <taxon>Eurotiales</taxon>
        <taxon>Trichocomaceae</taxon>
        <taxon>Talaromyces</taxon>
        <taxon>Talaromyces sect. Islandici</taxon>
    </lineage>
</organism>
<dbReference type="Proteomes" id="UP000509510">
    <property type="component" value="Chromosome I"/>
</dbReference>
<proteinExistence type="predicted"/>
<evidence type="ECO:0000256" key="4">
    <source>
        <dbReference type="ARBA" id="ARBA00023002"/>
    </source>
</evidence>
<dbReference type="PRINTS" id="PR00420">
    <property type="entry name" value="RNGMNOXGNASE"/>
</dbReference>
<dbReference type="PANTHER" id="PTHR47178">
    <property type="entry name" value="MONOOXYGENASE, FAD-BINDING"/>
    <property type="match status" value="1"/>
</dbReference>
<dbReference type="EMBL" id="CP055898">
    <property type="protein sequence ID" value="QKX54384.1"/>
    <property type="molecule type" value="Genomic_DNA"/>
</dbReference>
<keyword evidence="2" id="KW-0285">Flavoprotein</keyword>
<dbReference type="GO" id="GO:0071949">
    <property type="term" value="F:FAD binding"/>
    <property type="evidence" value="ECO:0007669"/>
    <property type="project" value="InterPro"/>
</dbReference>
<dbReference type="InterPro" id="IPR002938">
    <property type="entry name" value="FAD-bd"/>
</dbReference>
<dbReference type="Gene3D" id="3.50.50.60">
    <property type="entry name" value="FAD/NAD(P)-binding domain"/>
    <property type="match status" value="1"/>
</dbReference>
<comment type="cofactor">
    <cofactor evidence="1">
        <name>FAD</name>
        <dbReference type="ChEBI" id="CHEBI:57692"/>
    </cofactor>
</comment>
<evidence type="ECO:0000256" key="1">
    <source>
        <dbReference type="ARBA" id="ARBA00001974"/>
    </source>
</evidence>
<dbReference type="GeneID" id="55988981"/>
<evidence type="ECO:0000259" key="6">
    <source>
        <dbReference type="Pfam" id="PF01494"/>
    </source>
</evidence>
<evidence type="ECO:0000313" key="8">
    <source>
        <dbReference type="Proteomes" id="UP000509510"/>
    </source>
</evidence>
<sequence length="415" mass="45465">MSTNTTNSTVLIAGAGLGGLCLAQALKKHSIPFKIFERDLKQNFRAQGYRLRISEFGILSLQYALNDEIWDLFEKSAALFEASRPGSRINTLTAEPLTQGALGGGPPAGAHGNMTPYTVDRTTMRDVLLTGLEDELQFGKVVTRYEESADGVTVYFNDGSSETGAFLVGADGVKSTIRRQLLPDYPYLDTEMRMLFGKSPMTTELKSKFLDNAQSGMSLLYDDGSMDNGPKTGVLEAIKFPQGKAVAHISLPDDYIYWVLVVRKEHMPIPDAEVLRLDNEASSDLALSLTEKWHPRVRAIIELQDRTQTSTLRMSSVDPEMPDWEATGRVTLLGDAIHALPPTGGAGVNTALRDAADLARKIFQAGGSANITRDIVAEYETGLRDFSRKWVAMSWGAGQKAFGLKSREECGKLIF</sequence>
<dbReference type="RefSeq" id="XP_035340563.1">
    <property type="nucleotide sequence ID" value="XM_035484670.1"/>
</dbReference>
<evidence type="ECO:0000256" key="5">
    <source>
        <dbReference type="ARBA" id="ARBA00023033"/>
    </source>
</evidence>
<keyword evidence="3" id="KW-0274">FAD</keyword>
<keyword evidence="8" id="KW-1185">Reference proteome</keyword>
<dbReference type="SUPFAM" id="SSF51905">
    <property type="entry name" value="FAD/NAD(P)-binding domain"/>
    <property type="match status" value="1"/>
</dbReference>
<keyword evidence="4" id="KW-0560">Oxidoreductase</keyword>
<protein>
    <recommendedName>
        <fullName evidence="6">FAD-binding domain-containing protein</fullName>
    </recommendedName>
</protein>
<dbReference type="InterPro" id="IPR036188">
    <property type="entry name" value="FAD/NAD-bd_sf"/>
</dbReference>
<dbReference type="GO" id="GO:0004497">
    <property type="term" value="F:monooxygenase activity"/>
    <property type="evidence" value="ECO:0007669"/>
    <property type="project" value="UniProtKB-KW"/>
</dbReference>
<dbReference type="OrthoDB" id="47494at2759"/>
<keyword evidence="5" id="KW-0503">Monooxygenase</keyword>
<dbReference type="AlphaFoldDB" id="A0A7H8QKJ8"/>
<evidence type="ECO:0000313" key="7">
    <source>
        <dbReference type="EMBL" id="QKX54384.1"/>
    </source>
</evidence>